<dbReference type="Proteomes" id="UP001311799">
    <property type="component" value="Unassembled WGS sequence"/>
</dbReference>
<organism evidence="2 3">
    <name type="scientific">Cryptosporidium xiaoi</name>
    <dbReference type="NCBI Taxonomy" id="659607"/>
    <lineage>
        <taxon>Eukaryota</taxon>
        <taxon>Sar</taxon>
        <taxon>Alveolata</taxon>
        <taxon>Apicomplexa</taxon>
        <taxon>Conoidasida</taxon>
        <taxon>Coccidia</taxon>
        <taxon>Eucoccidiorida</taxon>
        <taxon>Eimeriorina</taxon>
        <taxon>Cryptosporidiidae</taxon>
        <taxon>Cryptosporidium</taxon>
    </lineage>
</organism>
<protein>
    <submittedName>
        <fullName evidence="2">Uncharacterized protein</fullName>
    </submittedName>
</protein>
<proteinExistence type="predicted"/>
<gene>
    <name evidence="2" type="ORF">RS030_111955</name>
</gene>
<keyword evidence="3" id="KW-1185">Reference proteome</keyword>
<feature type="transmembrane region" description="Helical" evidence="1">
    <location>
        <begin position="56"/>
        <end position="76"/>
    </location>
</feature>
<dbReference type="AlphaFoldDB" id="A0AAV9Y441"/>
<evidence type="ECO:0000313" key="2">
    <source>
        <dbReference type="EMBL" id="KAK6590975.1"/>
    </source>
</evidence>
<keyword evidence="1" id="KW-0812">Transmembrane</keyword>
<accession>A0AAV9Y441</accession>
<sequence length="113" mass="12292">MDDSLILRILDIYAKIIIIISPFGAIFFILLGILMLRSTLIIEGINVGTDSYSDSTLASLIAGATFVFFLVTALAYKSYRNKCAAKKAARSQIKNSQIDNNNSNIGITIQNSA</sequence>
<dbReference type="EMBL" id="JAWDEY010000002">
    <property type="protein sequence ID" value="KAK6590975.1"/>
    <property type="molecule type" value="Genomic_DNA"/>
</dbReference>
<keyword evidence="1" id="KW-1133">Transmembrane helix</keyword>
<comment type="caution">
    <text evidence="2">The sequence shown here is derived from an EMBL/GenBank/DDBJ whole genome shotgun (WGS) entry which is preliminary data.</text>
</comment>
<evidence type="ECO:0000313" key="3">
    <source>
        <dbReference type="Proteomes" id="UP001311799"/>
    </source>
</evidence>
<reference evidence="2 3" key="1">
    <citation type="submission" date="2023-10" db="EMBL/GenBank/DDBJ databases">
        <title>Comparative genomics analysis reveals potential genetic determinants of host preference in Cryptosporidium xiaoi.</title>
        <authorList>
            <person name="Xiao L."/>
            <person name="Li J."/>
        </authorList>
    </citation>
    <scope>NUCLEOTIDE SEQUENCE [LARGE SCALE GENOMIC DNA]</scope>
    <source>
        <strain evidence="2 3">52996</strain>
    </source>
</reference>
<evidence type="ECO:0000256" key="1">
    <source>
        <dbReference type="SAM" id="Phobius"/>
    </source>
</evidence>
<feature type="transmembrane region" description="Helical" evidence="1">
    <location>
        <begin position="12"/>
        <end position="36"/>
    </location>
</feature>
<keyword evidence="1" id="KW-0472">Membrane</keyword>
<name>A0AAV9Y441_9CRYT</name>